<keyword evidence="2" id="KW-1003">Cell membrane</keyword>
<feature type="transmembrane region" description="Helical" evidence="7">
    <location>
        <begin position="512"/>
        <end position="532"/>
    </location>
</feature>
<gene>
    <name evidence="9" type="ORF">ACFQ41_03125</name>
</gene>
<evidence type="ECO:0000256" key="2">
    <source>
        <dbReference type="ARBA" id="ARBA00022475"/>
    </source>
</evidence>
<dbReference type="EMBL" id="JBHTOA010000016">
    <property type="protein sequence ID" value="MFD1398296.1"/>
    <property type="molecule type" value="Genomic_DNA"/>
</dbReference>
<evidence type="ECO:0000256" key="5">
    <source>
        <dbReference type="ARBA" id="ARBA00023136"/>
    </source>
</evidence>
<keyword evidence="10" id="KW-1185">Reference proteome</keyword>
<feature type="transmembrane region" description="Helical" evidence="7">
    <location>
        <begin position="435"/>
        <end position="458"/>
    </location>
</feature>
<reference evidence="10" key="1">
    <citation type="journal article" date="2019" name="Int. J. Syst. Evol. Microbiol.">
        <title>The Global Catalogue of Microorganisms (GCM) 10K type strain sequencing project: providing services to taxonomists for standard genome sequencing and annotation.</title>
        <authorList>
            <consortium name="The Broad Institute Genomics Platform"/>
            <consortium name="The Broad Institute Genome Sequencing Center for Infectious Disease"/>
            <person name="Wu L."/>
            <person name="Ma J."/>
        </authorList>
    </citation>
    <scope>NUCLEOTIDE SEQUENCE [LARGE SCALE GENOMIC DNA]</scope>
    <source>
        <strain evidence="10">CCM 9110</strain>
    </source>
</reference>
<keyword evidence="3 7" id="KW-0812">Transmembrane</keyword>
<keyword evidence="6" id="KW-0175">Coiled coil</keyword>
<feature type="transmembrane region" description="Helical" evidence="7">
    <location>
        <begin position="831"/>
        <end position="851"/>
    </location>
</feature>
<comment type="subcellular location">
    <subcellularLocation>
        <location evidence="1">Cell membrane</location>
        <topology evidence="1">Multi-pass membrane protein</topology>
    </subcellularLocation>
</comment>
<keyword evidence="5 7" id="KW-0472">Membrane</keyword>
<dbReference type="PANTHER" id="PTHR30287">
    <property type="entry name" value="MEMBRANE COMPONENT OF PREDICTED ABC SUPERFAMILY METABOLITE UPTAKE TRANSPORTER"/>
    <property type="match status" value="1"/>
</dbReference>
<protein>
    <submittedName>
        <fullName evidence="9">FtsX-like permease family protein</fullName>
    </submittedName>
</protein>
<dbReference type="Pfam" id="PF02687">
    <property type="entry name" value="FtsX"/>
    <property type="match status" value="2"/>
</dbReference>
<organism evidence="9 10">
    <name type="scientific">Lacticaseibacillus suilingensis</name>
    <dbReference type="NCBI Taxonomy" id="2799577"/>
    <lineage>
        <taxon>Bacteria</taxon>
        <taxon>Bacillati</taxon>
        <taxon>Bacillota</taxon>
        <taxon>Bacilli</taxon>
        <taxon>Lactobacillales</taxon>
        <taxon>Lactobacillaceae</taxon>
        <taxon>Lacticaseibacillus</taxon>
    </lineage>
</organism>
<keyword evidence="4 7" id="KW-1133">Transmembrane helix</keyword>
<dbReference type="Proteomes" id="UP001597199">
    <property type="component" value="Unassembled WGS sequence"/>
</dbReference>
<comment type="caution">
    <text evidence="9">The sequence shown here is derived from an EMBL/GenBank/DDBJ whole genome shotgun (WGS) entry which is preliminary data.</text>
</comment>
<feature type="coiled-coil region" evidence="6">
    <location>
        <begin position="291"/>
        <end position="318"/>
    </location>
</feature>
<evidence type="ECO:0000256" key="3">
    <source>
        <dbReference type="ARBA" id="ARBA00022692"/>
    </source>
</evidence>
<accession>A0ABW4BEC3</accession>
<evidence type="ECO:0000256" key="4">
    <source>
        <dbReference type="ARBA" id="ARBA00022989"/>
    </source>
</evidence>
<name>A0ABW4BEC3_9LACO</name>
<evidence type="ECO:0000313" key="10">
    <source>
        <dbReference type="Proteomes" id="UP001597199"/>
    </source>
</evidence>
<sequence>MTPMHRNMWREIGANKGRFVAIVLIILLGTLTFVGIQGAGPGLTDSMDQTVKNEHLSDVQLFSSTGFTAADVRTAEKVSGAQAELVKFKYVTGGKDDWAIALYGYQKVAKQNQLVLRSGHLPKQANQIVLDQRAKADYGYKLGQTLTFSKDAKLKQRTYKIVGFADSPQYVDNNERGAANVGDGKVRFFAYIPAQEMNSAVATQLNVGFASLQSKNSYAASYQSAVAKQKAALKRVFKARAKTRSAALYAQALAPITAQETKLQAAQSQLDAGLAQVKAASGGQVTTTPELTAQQAQLTAATKKLAAAKQEAKTATQTTYTWQTREDLPGFSAFGDSADRIAAIANVFPVFFFLIAALITFTTITRMVEEARGQIGTFKALGFGRLAIARNYIVYALMAGLLGGIIGGVAGNLTLPRFIVSLYDAVIPMTATIPVMTGSLVIAVAFSLVATVGAAALVTHRELAERPAELMRPRAPKSAKRILLERIRPLWRHLSFNEKVSYRNLFRYKSRMIMTIVGIAGGTGLILTGFGLRDSISATGSQQYGQVFHYDATVALAAANKQTAAIDLIKASGKYQSSLPINQTSGKAQANGEQINDINLFTPRAGHFRRYVTLANQGKTYALPTQGLVISQKIANKLQVKTGDTVTFTRAGKKAVKIKVSGVTTNYIGVFAYMSPKAYTEAFGQAPTTNALLVKLAKMSDQQRQQLAHRLLKDEAALGTSFKADATQSISNMGTSLNPIVFIFILLSGILSFVVLYNLTNINVSERIRELSTIKVLGFYDREVTMYIVRENIVMTLVGIVFGYGVGYGLLRYILHQAETTQVIFPVLLNAMSYVWATLLMLAFTGIVMLVTHKRLQRIDMVGALKSNE</sequence>
<evidence type="ECO:0000313" key="9">
    <source>
        <dbReference type="EMBL" id="MFD1398296.1"/>
    </source>
</evidence>
<feature type="transmembrane region" description="Helical" evidence="7">
    <location>
        <begin position="392"/>
        <end position="415"/>
    </location>
</feature>
<feature type="domain" description="ABC3 transporter permease C-terminal" evidence="8">
    <location>
        <begin position="742"/>
        <end position="856"/>
    </location>
</feature>
<feature type="transmembrane region" description="Helical" evidence="7">
    <location>
        <begin position="792"/>
        <end position="811"/>
    </location>
</feature>
<dbReference type="InterPro" id="IPR003838">
    <property type="entry name" value="ABC3_permease_C"/>
</dbReference>
<feature type="transmembrane region" description="Helical" evidence="7">
    <location>
        <begin position="740"/>
        <end position="759"/>
    </location>
</feature>
<proteinExistence type="predicted"/>
<feature type="domain" description="ABC3 transporter permease C-terminal" evidence="8">
    <location>
        <begin position="346"/>
        <end position="458"/>
    </location>
</feature>
<feature type="transmembrane region" description="Helical" evidence="7">
    <location>
        <begin position="341"/>
        <end position="364"/>
    </location>
</feature>
<evidence type="ECO:0000256" key="7">
    <source>
        <dbReference type="SAM" id="Phobius"/>
    </source>
</evidence>
<dbReference type="RefSeq" id="WP_204117842.1">
    <property type="nucleotide sequence ID" value="NZ_BOLV01000001.1"/>
</dbReference>
<evidence type="ECO:0000259" key="8">
    <source>
        <dbReference type="Pfam" id="PF02687"/>
    </source>
</evidence>
<evidence type="ECO:0000256" key="6">
    <source>
        <dbReference type="SAM" id="Coils"/>
    </source>
</evidence>
<dbReference type="InterPro" id="IPR038766">
    <property type="entry name" value="Membrane_comp_ABC_pdt"/>
</dbReference>
<dbReference type="PANTHER" id="PTHR30287:SF1">
    <property type="entry name" value="INNER MEMBRANE PROTEIN"/>
    <property type="match status" value="1"/>
</dbReference>
<evidence type="ECO:0000256" key="1">
    <source>
        <dbReference type="ARBA" id="ARBA00004651"/>
    </source>
</evidence>